<dbReference type="Proteomes" id="UP000287330">
    <property type="component" value="Unassembled WGS sequence"/>
</dbReference>
<feature type="domain" description="Response regulatory" evidence="3">
    <location>
        <begin position="4"/>
        <end position="120"/>
    </location>
</feature>
<evidence type="ECO:0000256" key="2">
    <source>
        <dbReference type="PROSITE-ProRule" id="PRU00169"/>
    </source>
</evidence>
<comment type="caution">
    <text evidence="4">The sequence shown here is derived from an EMBL/GenBank/DDBJ whole genome shotgun (WGS) entry which is preliminary data.</text>
</comment>
<dbReference type="PANTHER" id="PTHR44591">
    <property type="entry name" value="STRESS RESPONSE REGULATOR PROTEIN 1"/>
    <property type="match status" value="1"/>
</dbReference>
<keyword evidence="5" id="KW-1185">Reference proteome</keyword>
<evidence type="ECO:0000259" key="3">
    <source>
        <dbReference type="PROSITE" id="PS50110"/>
    </source>
</evidence>
<dbReference type="SMART" id="SM00448">
    <property type="entry name" value="REC"/>
    <property type="match status" value="1"/>
</dbReference>
<dbReference type="RefSeq" id="WP_110572026.1">
    <property type="nucleotide sequence ID" value="NZ_PIPV01000001.1"/>
</dbReference>
<organism evidence="4 5">
    <name type="scientific">Idiomarina fontislapidosi</name>
    <dbReference type="NCBI Taxonomy" id="263723"/>
    <lineage>
        <taxon>Bacteria</taxon>
        <taxon>Pseudomonadati</taxon>
        <taxon>Pseudomonadota</taxon>
        <taxon>Gammaproteobacteria</taxon>
        <taxon>Alteromonadales</taxon>
        <taxon>Idiomarinaceae</taxon>
        <taxon>Idiomarina</taxon>
    </lineage>
</organism>
<feature type="modified residue" description="4-aspartylphosphate" evidence="2">
    <location>
        <position position="53"/>
    </location>
</feature>
<reference evidence="5" key="1">
    <citation type="journal article" date="2018" name="Front. Microbiol.">
        <title>Genome-Based Analysis Reveals the Taxonomy and Diversity of the Family Idiomarinaceae.</title>
        <authorList>
            <person name="Liu Y."/>
            <person name="Lai Q."/>
            <person name="Shao Z."/>
        </authorList>
    </citation>
    <scope>NUCLEOTIDE SEQUENCE [LARGE SCALE GENOMIC DNA]</scope>
    <source>
        <strain evidence="5">F23</strain>
    </source>
</reference>
<protein>
    <submittedName>
        <fullName evidence="4">Two-component system response regulator</fullName>
    </submittedName>
</protein>
<dbReference type="InterPro" id="IPR001789">
    <property type="entry name" value="Sig_transdc_resp-reg_receiver"/>
</dbReference>
<name>A0A432YAY6_9GAMM</name>
<dbReference type="GO" id="GO:0000160">
    <property type="term" value="P:phosphorelay signal transduction system"/>
    <property type="evidence" value="ECO:0007669"/>
    <property type="project" value="InterPro"/>
</dbReference>
<dbReference type="EMBL" id="PIPV01000001">
    <property type="protein sequence ID" value="RUO58071.1"/>
    <property type="molecule type" value="Genomic_DNA"/>
</dbReference>
<evidence type="ECO:0000256" key="1">
    <source>
        <dbReference type="ARBA" id="ARBA00022553"/>
    </source>
</evidence>
<gene>
    <name evidence="4" type="ORF">CWE25_00265</name>
</gene>
<accession>A0A432YAY6</accession>
<dbReference type="PROSITE" id="PS50110">
    <property type="entry name" value="RESPONSE_REGULATORY"/>
    <property type="match status" value="1"/>
</dbReference>
<dbReference type="OrthoDB" id="9800897at2"/>
<dbReference type="AlphaFoldDB" id="A0A432YAY6"/>
<dbReference type="Pfam" id="PF00072">
    <property type="entry name" value="Response_reg"/>
    <property type="match status" value="1"/>
</dbReference>
<sequence length="120" mass="13065">MSKSILVVDDSPSVRQVVGLSLKNAGYQVVEAEDGMKALEALDGRRFHLIISDVNMPIMDGLSFVKQLKQKDAYRFTPVLMLTTESGDDMKQAGKAAGVKAWLVKPFKPDVLLSAVSKLA</sequence>
<evidence type="ECO:0000313" key="5">
    <source>
        <dbReference type="Proteomes" id="UP000287330"/>
    </source>
</evidence>
<dbReference type="Gene3D" id="3.40.50.2300">
    <property type="match status" value="1"/>
</dbReference>
<dbReference type="SUPFAM" id="SSF52172">
    <property type="entry name" value="CheY-like"/>
    <property type="match status" value="1"/>
</dbReference>
<dbReference type="InterPro" id="IPR050595">
    <property type="entry name" value="Bact_response_regulator"/>
</dbReference>
<keyword evidence="1 2" id="KW-0597">Phosphoprotein</keyword>
<dbReference type="PANTHER" id="PTHR44591:SF25">
    <property type="entry name" value="CHEMOTAXIS TWO-COMPONENT RESPONSE REGULATOR"/>
    <property type="match status" value="1"/>
</dbReference>
<evidence type="ECO:0000313" key="4">
    <source>
        <dbReference type="EMBL" id="RUO58071.1"/>
    </source>
</evidence>
<proteinExistence type="predicted"/>
<dbReference type="InterPro" id="IPR011006">
    <property type="entry name" value="CheY-like_superfamily"/>
</dbReference>